<comment type="caution">
    <text evidence="2">The sequence shown here is derived from an EMBL/GenBank/DDBJ whole genome shotgun (WGS) entry which is preliminary data.</text>
</comment>
<dbReference type="AlphaFoldDB" id="A0A2A4J993"/>
<accession>A0A2A4J993</accession>
<feature type="region of interest" description="Disordered" evidence="1">
    <location>
        <begin position="78"/>
        <end position="106"/>
    </location>
</feature>
<feature type="compositionally biased region" description="Gly residues" evidence="1">
    <location>
        <begin position="1"/>
        <end position="13"/>
    </location>
</feature>
<proteinExistence type="predicted"/>
<protein>
    <submittedName>
        <fullName evidence="2">Uncharacterized protein</fullName>
    </submittedName>
</protein>
<name>A0A2A4J993_HELVI</name>
<sequence>MHGNGGSSGSRGRGPGRRRAHVPALPRTRTAKAYTRALRKGPLYLHRNTGTARRARFAARAGLRSDALWLAADWSEAAPAASTRASRSRAAPRAAAPPAPSSSRSASRAVLYVIIQNSCPQYTSNTKCL</sequence>
<gene>
    <name evidence="2" type="ORF">B5V51_5591</name>
</gene>
<evidence type="ECO:0000256" key="1">
    <source>
        <dbReference type="SAM" id="MobiDB-lite"/>
    </source>
</evidence>
<dbReference type="EMBL" id="NWSH01002510">
    <property type="protein sequence ID" value="PCG68104.1"/>
    <property type="molecule type" value="Genomic_DNA"/>
</dbReference>
<reference evidence="2" key="1">
    <citation type="submission" date="2017-09" db="EMBL/GenBank/DDBJ databases">
        <title>Contemporary evolution of a Lepidopteran species, Heliothis virescens, in response to modern agricultural practices.</title>
        <authorList>
            <person name="Fritz M.L."/>
            <person name="Deyonke A.M."/>
            <person name="Papanicolaou A."/>
            <person name="Micinski S."/>
            <person name="Westbrook J."/>
            <person name="Gould F."/>
        </authorList>
    </citation>
    <scope>NUCLEOTIDE SEQUENCE [LARGE SCALE GENOMIC DNA]</scope>
    <source>
        <strain evidence="2">HvINT-</strain>
        <tissue evidence="2">Whole body</tissue>
    </source>
</reference>
<organism evidence="2">
    <name type="scientific">Heliothis virescens</name>
    <name type="common">Tobacco budworm moth</name>
    <dbReference type="NCBI Taxonomy" id="7102"/>
    <lineage>
        <taxon>Eukaryota</taxon>
        <taxon>Metazoa</taxon>
        <taxon>Ecdysozoa</taxon>
        <taxon>Arthropoda</taxon>
        <taxon>Hexapoda</taxon>
        <taxon>Insecta</taxon>
        <taxon>Pterygota</taxon>
        <taxon>Neoptera</taxon>
        <taxon>Endopterygota</taxon>
        <taxon>Lepidoptera</taxon>
        <taxon>Glossata</taxon>
        <taxon>Ditrysia</taxon>
        <taxon>Noctuoidea</taxon>
        <taxon>Noctuidae</taxon>
        <taxon>Heliothinae</taxon>
        <taxon>Heliothis</taxon>
    </lineage>
</organism>
<evidence type="ECO:0000313" key="2">
    <source>
        <dbReference type="EMBL" id="PCG68104.1"/>
    </source>
</evidence>
<feature type="region of interest" description="Disordered" evidence="1">
    <location>
        <begin position="1"/>
        <end position="39"/>
    </location>
</feature>
<feature type="compositionally biased region" description="Low complexity" evidence="1">
    <location>
        <begin position="78"/>
        <end position="94"/>
    </location>
</feature>